<dbReference type="CDD" id="cd00093">
    <property type="entry name" value="HTH_XRE"/>
    <property type="match status" value="1"/>
</dbReference>
<evidence type="ECO:0000313" key="2">
    <source>
        <dbReference type="EMBL" id="KAA9349568.1"/>
    </source>
</evidence>
<reference evidence="2 3" key="1">
    <citation type="submission" date="2019-09" db="EMBL/GenBank/DDBJ databases">
        <title>Genome Sequence of Larkinella sp MA1.</title>
        <authorList>
            <person name="Srinivasan S."/>
        </authorList>
    </citation>
    <scope>NUCLEOTIDE SEQUENCE [LARGE SCALE GENOMIC DNA]</scope>
    <source>
        <strain evidence="2 3">MA1</strain>
    </source>
</reference>
<evidence type="ECO:0000313" key="3">
    <source>
        <dbReference type="Proteomes" id="UP000326344"/>
    </source>
</evidence>
<comment type="caution">
    <text evidence="2">The sequence shown here is derived from an EMBL/GenBank/DDBJ whole genome shotgun (WGS) entry which is preliminary data.</text>
</comment>
<evidence type="ECO:0000259" key="1">
    <source>
        <dbReference type="PROSITE" id="PS50943"/>
    </source>
</evidence>
<dbReference type="Gene3D" id="1.10.260.40">
    <property type="entry name" value="lambda repressor-like DNA-binding domains"/>
    <property type="match status" value="1"/>
</dbReference>
<dbReference type="PROSITE" id="PS50943">
    <property type="entry name" value="HTH_CROC1"/>
    <property type="match status" value="1"/>
</dbReference>
<dbReference type="InterPro" id="IPR001387">
    <property type="entry name" value="Cro/C1-type_HTH"/>
</dbReference>
<dbReference type="InterPro" id="IPR010982">
    <property type="entry name" value="Lambda_DNA-bd_dom_sf"/>
</dbReference>
<proteinExistence type="predicted"/>
<dbReference type="Proteomes" id="UP000326344">
    <property type="component" value="Unassembled WGS sequence"/>
</dbReference>
<dbReference type="SUPFAM" id="SSF47413">
    <property type="entry name" value="lambda repressor-like DNA-binding domains"/>
    <property type="match status" value="1"/>
</dbReference>
<gene>
    <name evidence="2" type="ORF">F0P93_19075</name>
</gene>
<keyword evidence="3" id="KW-1185">Reference proteome</keyword>
<dbReference type="EMBL" id="VTWS01000005">
    <property type="protein sequence ID" value="KAA9349568.1"/>
    <property type="molecule type" value="Genomic_DNA"/>
</dbReference>
<dbReference type="Pfam" id="PF13560">
    <property type="entry name" value="HTH_31"/>
    <property type="match status" value="1"/>
</dbReference>
<dbReference type="GO" id="GO:0003677">
    <property type="term" value="F:DNA binding"/>
    <property type="evidence" value="ECO:0007669"/>
    <property type="project" value="InterPro"/>
</dbReference>
<name>A0A5N1JB39_9BACT</name>
<protein>
    <submittedName>
        <fullName evidence="2">Helix-turn-helix transcriptional regulator</fullName>
    </submittedName>
</protein>
<feature type="domain" description="HTH cro/C1-type" evidence="1">
    <location>
        <begin position="9"/>
        <end position="63"/>
    </location>
</feature>
<organism evidence="2 3">
    <name type="scientific">Larkinella humicola</name>
    <dbReference type="NCBI Taxonomy" id="2607654"/>
    <lineage>
        <taxon>Bacteria</taxon>
        <taxon>Pseudomonadati</taxon>
        <taxon>Bacteroidota</taxon>
        <taxon>Cytophagia</taxon>
        <taxon>Cytophagales</taxon>
        <taxon>Spirosomataceae</taxon>
        <taxon>Larkinella</taxon>
    </lineage>
</organism>
<accession>A0A5N1JB39</accession>
<dbReference type="AlphaFoldDB" id="A0A5N1JB39"/>
<sequence>MATQFGEKIRKLRVMQNLLLRQVATKLNVDTSIISKMERGERPIKKEQVSILADILKADKAELLTLWLADQVMDVIKDDPLADEALKSVAKNLKKSK</sequence>
<dbReference type="RefSeq" id="WP_150878771.1">
    <property type="nucleotide sequence ID" value="NZ_VTWS01000005.1"/>
</dbReference>
<dbReference type="SMART" id="SM00530">
    <property type="entry name" value="HTH_XRE"/>
    <property type="match status" value="1"/>
</dbReference>